<organism evidence="1 2">
    <name type="scientific">Rotaria magnacalcarata</name>
    <dbReference type="NCBI Taxonomy" id="392030"/>
    <lineage>
        <taxon>Eukaryota</taxon>
        <taxon>Metazoa</taxon>
        <taxon>Spiralia</taxon>
        <taxon>Gnathifera</taxon>
        <taxon>Rotifera</taxon>
        <taxon>Eurotatoria</taxon>
        <taxon>Bdelloidea</taxon>
        <taxon>Philodinida</taxon>
        <taxon>Philodinidae</taxon>
        <taxon>Rotaria</taxon>
    </lineage>
</organism>
<evidence type="ECO:0000313" key="1">
    <source>
        <dbReference type="EMBL" id="CAF1679691.1"/>
    </source>
</evidence>
<dbReference type="EMBL" id="CAJNOW010020490">
    <property type="protein sequence ID" value="CAF1679691.1"/>
    <property type="molecule type" value="Genomic_DNA"/>
</dbReference>
<proteinExistence type="predicted"/>
<gene>
    <name evidence="1" type="ORF">KQP761_LOCUS36250</name>
</gene>
<reference evidence="1" key="1">
    <citation type="submission" date="2021-02" db="EMBL/GenBank/DDBJ databases">
        <authorList>
            <person name="Nowell W R."/>
        </authorList>
    </citation>
    <scope>NUCLEOTIDE SEQUENCE</scope>
</reference>
<sequence>MNNHQQDEQQQVNQQEKFKMLQDLLKQIGFTDNVPLTLNYCSLPPDDKKNCLEDIKAITEHMFNIAPEEQFHESKIFFDGKLMVPKDFCSLRILHFRTQTDRQQRS</sequence>
<dbReference type="Proteomes" id="UP000663834">
    <property type="component" value="Unassembled WGS sequence"/>
</dbReference>
<evidence type="ECO:0000313" key="2">
    <source>
        <dbReference type="Proteomes" id="UP000663834"/>
    </source>
</evidence>
<dbReference type="AlphaFoldDB" id="A0A816GTR3"/>
<comment type="caution">
    <text evidence="1">The sequence shown here is derived from an EMBL/GenBank/DDBJ whole genome shotgun (WGS) entry which is preliminary data.</text>
</comment>
<protein>
    <submittedName>
        <fullName evidence="1">Uncharacterized protein</fullName>
    </submittedName>
</protein>
<dbReference type="OrthoDB" id="10059559at2759"/>
<name>A0A816GTR3_9BILA</name>
<accession>A0A816GTR3</accession>